<sequence length="371" mass="41282">MAAQESIFAGLIPTVADITNNLPSLQFESALADEEKPLLVLRARSHALTVCACAQAAYLVAILNEARQLVVELQAPVSRHSRSSRLLQQAPPRNPVRVGIIGGGRLGSQLAQALLTYGDVEPHEMVISTRRPEILVKLEEQGVTCLYDNRRVAASCDVLFLCCLPSQLNIVAEEIKGRIAAHCTVYSFVIGVPLPRFKQIFRFSNVLKPEFSWRDDGQARWEVSKDVCSALEDSRVAGLTCPLPPQPDECLIRTGEKWVELAVYIFLNMCSDLQLSWAQSLDLANTVLLGQTSTHPAAAVFSTQNFTKNIANPAAPFPRFDLSLVTENDTPLTRCLKENHAVRNLFAKKYVSIFDKFYYWKGIKQVKQKKQ</sequence>
<gene>
    <name evidence="6" type="primary">NOXRED1</name>
    <name evidence="6" type="ORF">BLAG_LOCUS16931</name>
</gene>
<keyword evidence="2" id="KW-0560">Oxidoreductase</keyword>
<proteinExistence type="inferred from homology"/>
<evidence type="ECO:0000259" key="5">
    <source>
        <dbReference type="Pfam" id="PF03807"/>
    </source>
</evidence>
<evidence type="ECO:0000313" key="7">
    <source>
        <dbReference type="Proteomes" id="UP000838412"/>
    </source>
</evidence>
<comment type="function">
    <text evidence="3">Probable oxidoreductase.</text>
</comment>
<evidence type="ECO:0000256" key="2">
    <source>
        <dbReference type="ARBA" id="ARBA00023002"/>
    </source>
</evidence>
<dbReference type="GO" id="GO:0004735">
    <property type="term" value="F:pyrroline-5-carboxylate reductase activity"/>
    <property type="evidence" value="ECO:0007669"/>
    <property type="project" value="TreeGrafter"/>
</dbReference>
<evidence type="ECO:0000256" key="1">
    <source>
        <dbReference type="ARBA" id="ARBA00005525"/>
    </source>
</evidence>
<dbReference type="Pfam" id="PF03807">
    <property type="entry name" value="F420_oxidored"/>
    <property type="match status" value="1"/>
</dbReference>
<accession>A0A8J9ZST6</accession>
<reference evidence="6" key="1">
    <citation type="submission" date="2022-01" db="EMBL/GenBank/DDBJ databases">
        <authorList>
            <person name="Braso-Vives M."/>
        </authorList>
    </citation>
    <scope>NUCLEOTIDE SEQUENCE</scope>
</reference>
<dbReference type="PANTHER" id="PTHR11645">
    <property type="entry name" value="PYRROLINE-5-CARBOXYLATE REDUCTASE"/>
    <property type="match status" value="1"/>
</dbReference>
<dbReference type="InterPro" id="IPR036291">
    <property type="entry name" value="NAD(P)-bd_dom_sf"/>
</dbReference>
<dbReference type="FunFam" id="3.40.50.720:FF:000447">
    <property type="entry name" value="NADP dependent oxidoreductase domain containing 1"/>
    <property type="match status" value="1"/>
</dbReference>
<keyword evidence="7" id="KW-1185">Reference proteome</keyword>
<dbReference type="AlphaFoldDB" id="A0A8J9ZST6"/>
<dbReference type="EMBL" id="OV696689">
    <property type="protein sequence ID" value="CAH1261534.1"/>
    <property type="molecule type" value="Genomic_DNA"/>
</dbReference>
<dbReference type="InterPro" id="IPR028939">
    <property type="entry name" value="P5C_Rdtase_cat_N"/>
</dbReference>
<feature type="domain" description="Pyrroline-5-carboxylate reductase catalytic N-terminal" evidence="5">
    <location>
        <begin position="97"/>
        <end position="177"/>
    </location>
</feature>
<dbReference type="SUPFAM" id="SSF51735">
    <property type="entry name" value="NAD(P)-binding Rossmann-fold domains"/>
    <property type="match status" value="1"/>
</dbReference>
<evidence type="ECO:0000313" key="6">
    <source>
        <dbReference type="EMBL" id="CAH1261534.1"/>
    </source>
</evidence>
<protein>
    <recommendedName>
        <fullName evidence="4">NADP-dependent oxidoreductase domain-containing protein 1</fullName>
    </recommendedName>
</protein>
<dbReference type="PANTHER" id="PTHR11645:SF58">
    <property type="entry name" value="NADP-DEPENDENT OXIDOREDUCTASE DOMAIN-CONTAINING PROTEIN 1"/>
    <property type="match status" value="1"/>
</dbReference>
<evidence type="ECO:0000256" key="3">
    <source>
        <dbReference type="ARBA" id="ARBA00054560"/>
    </source>
</evidence>
<organism evidence="6 7">
    <name type="scientific">Branchiostoma lanceolatum</name>
    <name type="common">Common lancelet</name>
    <name type="synonym">Amphioxus lanceolatum</name>
    <dbReference type="NCBI Taxonomy" id="7740"/>
    <lineage>
        <taxon>Eukaryota</taxon>
        <taxon>Metazoa</taxon>
        <taxon>Chordata</taxon>
        <taxon>Cephalochordata</taxon>
        <taxon>Leptocardii</taxon>
        <taxon>Amphioxiformes</taxon>
        <taxon>Branchiostomatidae</taxon>
        <taxon>Branchiostoma</taxon>
    </lineage>
</organism>
<evidence type="ECO:0000256" key="4">
    <source>
        <dbReference type="ARBA" id="ARBA00072230"/>
    </source>
</evidence>
<comment type="similarity">
    <text evidence="1">Belongs to the pyrroline-5-carboxylate reductase family.</text>
</comment>
<name>A0A8J9ZST6_BRALA</name>
<dbReference type="OrthoDB" id="195672at2759"/>
<dbReference type="Proteomes" id="UP000838412">
    <property type="component" value="Chromosome 4"/>
</dbReference>
<dbReference type="Gene3D" id="3.40.50.720">
    <property type="entry name" value="NAD(P)-binding Rossmann-like Domain"/>
    <property type="match status" value="1"/>
</dbReference>
<dbReference type="GO" id="GO:0055129">
    <property type="term" value="P:L-proline biosynthetic process"/>
    <property type="evidence" value="ECO:0007669"/>
    <property type="project" value="TreeGrafter"/>
</dbReference>